<feature type="transmembrane region" description="Helical" evidence="1">
    <location>
        <begin position="288"/>
        <end position="310"/>
    </location>
</feature>
<reference evidence="2 3" key="1">
    <citation type="submission" date="2020-08" db="EMBL/GenBank/DDBJ databases">
        <title>Sequencing the genomes of 1000 actinobacteria strains.</title>
        <authorList>
            <person name="Klenk H.-P."/>
        </authorList>
    </citation>
    <scope>NUCLEOTIDE SEQUENCE [LARGE SCALE GENOMIC DNA]</scope>
    <source>
        <strain evidence="2 3">DSM 44230</strain>
    </source>
</reference>
<keyword evidence="1" id="KW-0812">Transmembrane</keyword>
<protein>
    <submittedName>
        <fullName evidence="2">Uncharacterized protein</fullName>
    </submittedName>
</protein>
<comment type="caution">
    <text evidence="2">The sequence shown here is derived from an EMBL/GenBank/DDBJ whole genome shotgun (WGS) entry which is preliminary data.</text>
</comment>
<organism evidence="2 3">
    <name type="scientific">Crossiella cryophila</name>
    <dbReference type="NCBI Taxonomy" id="43355"/>
    <lineage>
        <taxon>Bacteria</taxon>
        <taxon>Bacillati</taxon>
        <taxon>Actinomycetota</taxon>
        <taxon>Actinomycetes</taxon>
        <taxon>Pseudonocardiales</taxon>
        <taxon>Pseudonocardiaceae</taxon>
        <taxon>Crossiella</taxon>
    </lineage>
</organism>
<feature type="transmembrane region" description="Helical" evidence="1">
    <location>
        <begin position="173"/>
        <end position="193"/>
    </location>
</feature>
<feature type="transmembrane region" description="Helical" evidence="1">
    <location>
        <begin position="69"/>
        <end position="102"/>
    </location>
</feature>
<keyword evidence="3" id="KW-1185">Reference proteome</keyword>
<dbReference type="AlphaFoldDB" id="A0A7W7CKK5"/>
<feature type="transmembrane region" description="Helical" evidence="1">
    <location>
        <begin position="122"/>
        <end position="144"/>
    </location>
</feature>
<dbReference type="RefSeq" id="WP_185007572.1">
    <property type="nucleotide sequence ID" value="NZ_BAAAUI010000045.1"/>
</dbReference>
<gene>
    <name evidence="2" type="ORF">HNR67_007302</name>
</gene>
<feature type="transmembrane region" description="Helical" evidence="1">
    <location>
        <begin position="149"/>
        <end position="167"/>
    </location>
</feature>
<evidence type="ECO:0000313" key="3">
    <source>
        <dbReference type="Proteomes" id="UP000533598"/>
    </source>
</evidence>
<evidence type="ECO:0000313" key="2">
    <source>
        <dbReference type="EMBL" id="MBB4681184.1"/>
    </source>
</evidence>
<accession>A0A7W7CKK5</accession>
<dbReference type="EMBL" id="JACHMH010000001">
    <property type="protein sequence ID" value="MBB4681184.1"/>
    <property type="molecule type" value="Genomic_DNA"/>
</dbReference>
<sequence length="316" mass="33231">MNIGESVADSCRRLVRVLPADYRAAHGEDLVSTLADTVDERGVLPIRERLAVLALALKLRVVTPVTGPAAAALVAMLVLAQAGLALVGALMGVLSMVLYLGQAWTPAPMSDVPLTFDLGGELAGQVGQDLVFALGWLAVLYGLLYRRRYAAPLAVVLAAVPLVLQVINNPYGMAWAGRLLTFGTLAVAVLVWWRGPLAVPGRPSRWLLALPVTMVVLLGQAQILWMLPSAFESVVVWGLAAGVTVAAVLLARNRPWALLAGSWLALLVAFAHGVTQLAFAFGPTAPHAVAALAVSIVLGAVAWFSPAGAVRRVARR</sequence>
<feature type="transmembrane region" description="Helical" evidence="1">
    <location>
        <begin position="263"/>
        <end position="282"/>
    </location>
</feature>
<evidence type="ECO:0000256" key="1">
    <source>
        <dbReference type="SAM" id="Phobius"/>
    </source>
</evidence>
<name>A0A7W7CKK5_9PSEU</name>
<feature type="transmembrane region" description="Helical" evidence="1">
    <location>
        <begin position="205"/>
        <end position="228"/>
    </location>
</feature>
<dbReference type="Proteomes" id="UP000533598">
    <property type="component" value="Unassembled WGS sequence"/>
</dbReference>
<proteinExistence type="predicted"/>
<keyword evidence="1" id="KW-0472">Membrane</keyword>
<feature type="transmembrane region" description="Helical" evidence="1">
    <location>
        <begin position="234"/>
        <end position="251"/>
    </location>
</feature>
<keyword evidence="1" id="KW-1133">Transmembrane helix</keyword>